<protein>
    <recommendedName>
        <fullName evidence="3">DUF4286 domain-containing protein</fullName>
    </recommendedName>
</protein>
<name>A0A365HDE3_9ACTN</name>
<gene>
    <name evidence="1" type="ORF">DPM19_01870</name>
</gene>
<reference evidence="1 2" key="1">
    <citation type="submission" date="2018-06" db="EMBL/GenBank/DDBJ databases">
        <title>Actinomadura craniellae sp. nov. isolated from marine sponge Craniella sp.</title>
        <authorList>
            <person name="Li L."/>
            <person name="Xu Q.H."/>
            <person name="Lin H.W."/>
            <person name="Lu Y.H."/>
        </authorList>
    </citation>
    <scope>NUCLEOTIDE SEQUENCE [LARGE SCALE GENOMIC DNA]</scope>
    <source>
        <strain evidence="1 2">LHW63021</strain>
    </source>
</reference>
<evidence type="ECO:0000313" key="1">
    <source>
        <dbReference type="EMBL" id="RAY16936.1"/>
    </source>
</evidence>
<dbReference type="OrthoDB" id="3481501at2"/>
<comment type="caution">
    <text evidence="1">The sequence shown here is derived from an EMBL/GenBank/DDBJ whole genome shotgun (WGS) entry which is preliminary data.</text>
</comment>
<dbReference type="Proteomes" id="UP000251891">
    <property type="component" value="Unassembled WGS sequence"/>
</dbReference>
<dbReference type="Gene3D" id="3.30.70.100">
    <property type="match status" value="1"/>
</dbReference>
<dbReference type="AlphaFoldDB" id="A0A365HDE3"/>
<accession>A0A365HDE3</accession>
<sequence length="106" mass="11707">MPRGILYVESRPSSPEQLADFHRWYDETHVQEIVAVDGFVSARRFAPLGDDGPFIAIYEIEADDVETAQAKLAEATKAGGISAPVGVQLDPPPTIRFYREITAYTP</sequence>
<dbReference type="EMBL" id="QLYX01000001">
    <property type="protein sequence ID" value="RAY16936.1"/>
    <property type="molecule type" value="Genomic_DNA"/>
</dbReference>
<evidence type="ECO:0008006" key="3">
    <source>
        <dbReference type="Google" id="ProtNLM"/>
    </source>
</evidence>
<proteinExistence type="predicted"/>
<keyword evidence="2" id="KW-1185">Reference proteome</keyword>
<evidence type="ECO:0000313" key="2">
    <source>
        <dbReference type="Proteomes" id="UP000251891"/>
    </source>
</evidence>
<dbReference type="RefSeq" id="WP_111862986.1">
    <property type="nucleotide sequence ID" value="NZ_QLYX01000001.1"/>
</dbReference>
<dbReference type="SUPFAM" id="SSF54909">
    <property type="entry name" value="Dimeric alpha+beta barrel"/>
    <property type="match status" value="1"/>
</dbReference>
<organism evidence="1 2">
    <name type="scientific">Actinomadura craniellae</name>
    <dbReference type="NCBI Taxonomy" id="2231787"/>
    <lineage>
        <taxon>Bacteria</taxon>
        <taxon>Bacillati</taxon>
        <taxon>Actinomycetota</taxon>
        <taxon>Actinomycetes</taxon>
        <taxon>Streptosporangiales</taxon>
        <taxon>Thermomonosporaceae</taxon>
        <taxon>Actinomadura</taxon>
    </lineage>
</organism>
<dbReference type="InterPro" id="IPR011008">
    <property type="entry name" value="Dimeric_a/b-barrel"/>
</dbReference>